<proteinExistence type="predicted"/>
<evidence type="ECO:0008006" key="3">
    <source>
        <dbReference type="Google" id="ProtNLM"/>
    </source>
</evidence>
<evidence type="ECO:0000313" key="1">
    <source>
        <dbReference type="EMBL" id="SHL58245.1"/>
    </source>
</evidence>
<evidence type="ECO:0000313" key="2">
    <source>
        <dbReference type="Proteomes" id="UP000189935"/>
    </source>
</evidence>
<sequence>MGSTFVMRLVVNSRELLRAIKEETMRLPFALPLALFSATSAIAHAQDQTVSVGSWTIATSSKADKFDSCTMSRSTNDLDITFLRTRDGLLLLLDSSKWKLERGKTYDVTLLAGSRSVQTKALAETKSVTITLADRALNERMRTANILEVRGEGATLRVPLDGSTAALGRLETCFEKNSRAGVESNPFVAANRKP</sequence>
<organism evidence="1 2">
    <name type="scientific">Bradyrhizobium lablabi</name>
    <dbReference type="NCBI Taxonomy" id="722472"/>
    <lineage>
        <taxon>Bacteria</taxon>
        <taxon>Pseudomonadati</taxon>
        <taxon>Pseudomonadota</taxon>
        <taxon>Alphaproteobacteria</taxon>
        <taxon>Hyphomicrobiales</taxon>
        <taxon>Nitrobacteraceae</taxon>
        <taxon>Bradyrhizobium</taxon>
    </lineage>
</organism>
<name>A0A1M7BT98_9BRAD</name>
<gene>
    <name evidence="1" type="ORF">SAMN05444159_6280</name>
</gene>
<dbReference type="Proteomes" id="UP000189935">
    <property type="component" value="Chromosome I"/>
</dbReference>
<dbReference type="EMBL" id="LT670844">
    <property type="protein sequence ID" value="SHL58245.1"/>
    <property type="molecule type" value="Genomic_DNA"/>
</dbReference>
<accession>A0A1M7BT98</accession>
<dbReference type="AlphaFoldDB" id="A0A1M7BT98"/>
<protein>
    <recommendedName>
        <fullName evidence="3">Invasion associated locus B (IalB) protein</fullName>
    </recommendedName>
</protein>
<reference evidence="1 2" key="1">
    <citation type="submission" date="2016-11" db="EMBL/GenBank/DDBJ databases">
        <authorList>
            <person name="Jaros S."/>
            <person name="Januszkiewicz K."/>
            <person name="Wedrychowicz H."/>
        </authorList>
    </citation>
    <scope>NUCLEOTIDE SEQUENCE [LARGE SCALE GENOMIC DNA]</scope>
    <source>
        <strain evidence="1 2">GAS499</strain>
    </source>
</reference>